<dbReference type="SUPFAM" id="SSF52309">
    <property type="entry name" value="N-(deoxy)ribosyltransferase-like"/>
    <property type="match status" value="1"/>
</dbReference>
<dbReference type="Gene3D" id="3.40.50.450">
    <property type="match status" value="1"/>
</dbReference>
<gene>
    <name evidence="1" type="ORF">LCGC14_1907540</name>
</gene>
<comment type="caution">
    <text evidence="1">The sequence shown here is derived from an EMBL/GenBank/DDBJ whole genome shotgun (WGS) entry which is preliminary data.</text>
</comment>
<dbReference type="EMBL" id="LAZR01020086">
    <property type="protein sequence ID" value="KKL90158.1"/>
    <property type="molecule type" value="Genomic_DNA"/>
</dbReference>
<organism evidence="1">
    <name type="scientific">marine sediment metagenome</name>
    <dbReference type="NCBI Taxonomy" id="412755"/>
    <lineage>
        <taxon>unclassified sequences</taxon>
        <taxon>metagenomes</taxon>
        <taxon>ecological metagenomes</taxon>
    </lineage>
</organism>
<proteinExistence type="predicted"/>
<name>A0A0F9FV52_9ZZZZ</name>
<sequence length="111" mass="12298">TPKEYPRPFGSSKAITRRDHWDVTHSDLIIVNAHGRGEGGVGRATVCEMAWAWDHQIPIILVVDKGDPFQDHVFIKEFALEVVPTLGIAIGLARTLLNLDVRDATDHAKCC</sequence>
<evidence type="ECO:0000313" key="1">
    <source>
        <dbReference type="EMBL" id="KKL90158.1"/>
    </source>
</evidence>
<feature type="non-terminal residue" evidence="1">
    <location>
        <position position="1"/>
    </location>
</feature>
<dbReference type="AlphaFoldDB" id="A0A0F9FV52"/>
<protein>
    <submittedName>
        <fullName evidence="1">Uncharacterized protein</fullName>
    </submittedName>
</protein>
<accession>A0A0F9FV52</accession>
<reference evidence="1" key="1">
    <citation type="journal article" date="2015" name="Nature">
        <title>Complex archaea that bridge the gap between prokaryotes and eukaryotes.</title>
        <authorList>
            <person name="Spang A."/>
            <person name="Saw J.H."/>
            <person name="Jorgensen S.L."/>
            <person name="Zaremba-Niedzwiedzka K."/>
            <person name="Martijn J."/>
            <person name="Lind A.E."/>
            <person name="van Eijk R."/>
            <person name="Schleper C."/>
            <person name="Guy L."/>
            <person name="Ettema T.J."/>
        </authorList>
    </citation>
    <scope>NUCLEOTIDE SEQUENCE</scope>
</reference>